<name>A0ABR4FGT2_9EURO</name>
<accession>A0ABR4FGT2</accession>
<proteinExistence type="predicted"/>
<evidence type="ECO:0000313" key="1">
    <source>
        <dbReference type="EMBL" id="KAL2782455.1"/>
    </source>
</evidence>
<reference evidence="1 2" key="1">
    <citation type="submission" date="2024-07" db="EMBL/GenBank/DDBJ databases">
        <title>Section-level genome sequencing and comparative genomics of Aspergillus sections Usti and Cavernicolus.</title>
        <authorList>
            <consortium name="Lawrence Berkeley National Laboratory"/>
            <person name="Nybo J.L."/>
            <person name="Vesth T.C."/>
            <person name="Theobald S."/>
            <person name="Frisvad J.C."/>
            <person name="Larsen T.O."/>
            <person name="Kjaerboelling I."/>
            <person name="Rothschild-Mancinelli K."/>
            <person name="Lyhne E.K."/>
            <person name="Kogle M.E."/>
            <person name="Barry K."/>
            <person name="Clum A."/>
            <person name="Na H."/>
            <person name="Ledsgaard L."/>
            <person name="Lin J."/>
            <person name="Lipzen A."/>
            <person name="Kuo A."/>
            <person name="Riley R."/>
            <person name="Mondo S."/>
            <person name="Labutti K."/>
            <person name="Haridas S."/>
            <person name="Pangalinan J."/>
            <person name="Salamov A.A."/>
            <person name="Simmons B.A."/>
            <person name="Magnuson J.K."/>
            <person name="Chen J."/>
            <person name="Drula E."/>
            <person name="Henrissat B."/>
            <person name="Wiebenga A."/>
            <person name="Lubbers R.J."/>
            <person name="Gomes A.C."/>
            <person name="Makela M.R."/>
            <person name="Stajich J."/>
            <person name="Grigoriev I.V."/>
            <person name="Mortensen U.H."/>
            <person name="De Vries R.P."/>
            <person name="Baker S.E."/>
            <person name="Andersen M.R."/>
        </authorList>
    </citation>
    <scope>NUCLEOTIDE SEQUENCE [LARGE SCALE GENOMIC DNA]</scope>
    <source>
        <strain evidence="1 2">CBS 209.92</strain>
    </source>
</reference>
<organism evidence="1 2">
    <name type="scientific">Aspergillus keveii</name>
    <dbReference type="NCBI Taxonomy" id="714993"/>
    <lineage>
        <taxon>Eukaryota</taxon>
        <taxon>Fungi</taxon>
        <taxon>Dikarya</taxon>
        <taxon>Ascomycota</taxon>
        <taxon>Pezizomycotina</taxon>
        <taxon>Eurotiomycetes</taxon>
        <taxon>Eurotiomycetidae</taxon>
        <taxon>Eurotiales</taxon>
        <taxon>Aspergillaceae</taxon>
        <taxon>Aspergillus</taxon>
        <taxon>Aspergillus subgen. Nidulantes</taxon>
    </lineage>
</organism>
<dbReference type="Proteomes" id="UP001610563">
    <property type="component" value="Unassembled WGS sequence"/>
</dbReference>
<comment type="caution">
    <text evidence="1">The sequence shown here is derived from an EMBL/GenBank/DDBJ whole genome shotgun (WGS) entry which is preliminary data.</text>
</comment>
<evidence type="ECO:0000313" key="2">
    <source>
        <dbReference type="Proteomes" id="UP001610563"/>
    </source>
</evidence>
<dbReference type="EMBL" id="JBFTWV010000428">
    <property type="protein sequence ID" value="KAL2782455.1"/>
    <property type="molecule type" value="Genomic_DNA"/>
</dbReference>
<gene>
    <name evidence="1" type="ORF">BJX66DRAFT_320686</name>
</gene>
<feature type="non-terminal residue" evidence="1">
    <location>
        <position position="1"/>
    </location>
</feature>
<protein>
    <submittedName>
        <fullName evidence="1">Uncharacterized protein</fullName>
    </submittedName>
</protein>
<sequence length="101" mass="11261">PRQSHTVNKTRSLVGILFVVDKALVATSAVPQRVLIKPGIIVPQVQWVWSATNILIEIPQQREDSAWASGCPRICSMAILGCKRTLCKLGEQDWNRDLLVK</sequence>
<keyword evidence="2" id="KW-1185">Reference proteome</keyword>